<evidence type="ECO:0000256" key="1">
    <source>
        <dbReference type="SAM" id="MobiDB-lite"/>
    </source>
</evidence>
<gene>
    <name evidence="2" type="ORF">BLNAU_8089</name>
</gene>
<name>A0ABQ9XZX1_9EUKA</name>
<dbReference type="EMBL" id="JARBJD010000050">
    <property type="protein sequence ID" value="KAK2957014.1"/>
    <property type="molecule type" value="Genomic_DNA"/>
</dbReference>
<proteinExistence type="predicted"/>
<keyword evidence="3" id="KW-1185">Reference proteome</keyword>
<feature type="region of interest" description="Disordered" evidence="1">
    <location>
        <begin position="70"/>
        <end position="89"/>
    </location>
</feature>
<evidence type="ECO:0000313" key="3">
    <source>
        <dbReference type="Proteomes" id="UP001281761"/>
    </source>
</evidence>
<dbReference type="Proteomes" id="UP001281761">
    <property type="component" value="Unassembled WGS sequence"/>
</dbReference>
<accession>A0ABQ9XZX1</accession>
<sequence>MWTSTLRLSSIFLTHHKTQYLAFIDRSKNKKATFPQLTILAHLCFSPHLGVSKLALEALSVRSDSDSETRDFHQTLEVPSSSTKRSSELVPHVSQLKSLFSESSASDGTISALSATLPEEPPLLDGNAVVEILCEGISLLCSLHSDMDNTFDDILIKHDFVPLLKSTIIACLDLLEQLKTAFKCVNVGISDTLIKILDSSWYCAFICLYVNSSLRLVFESTFSDVPQLCSLLERTCCHASLTNTYHLSMIMNVSAALPHLTPRLLEENLVERVMDTSNPMVVPTTNGVFHLRLVWAINNLLRDPQDITDDKEQEKSINKMQFERVLKPAKQYLLFILQREEFIPKDDSSDRDLPTRITSLLVQVYLFERDLFEDGEIVETGREEWEVGWLVEKTHEMELGERLKMIREDDMRMKKDEKSRWKKRVERLREAGHSDAMEGWLTRMDNETPSELVEYLQRGSSESGMNVIF</sequence>
<protein>
    <submittedName>
        <fullName evidence="2">Uncharacterized protein</fullName>
    </submittedName>
</protein>
<reference evidence="2 3" key="1">
    <citation type="journal article" date="2022" name="bioRxiv">
        <title>Genomics of Preaxostyla Flagellates Illuminates Evolutionary Transitions and the Path Towards Mitochondrial Loss.</title>
        <authorList>
            <person name="Novak L.V.F."/>
            <person name="Treitli S.C."/>
            <person name="Pyrih J."/>
            <person name="Halakuc P."/>
            <person name="Pipaliya S.V."/>
            <person name="Vacek V."/>
            <person name="Brzon O."/>
            <person name="Soukal P."/>
            <person name="Eme L."/>
            <person name="Dacks J.B."/>
            <person name="Karnkowska A."/>
            <person name="Elias M."/>
            <person name="Hampl V."/>
        </authorList>
    </citation>
    <scope>NUCLEOTIDE SEQUENCE [LARGE SCALE GENOMIC DNA]</scope>
    <source>
        <strain evidence="2">NAU3</strain>
        <tissue evidence="2">Gut</tissue>
    </source>
</reference>
<evidence type="ECO:0000313" key="2">
    <source>
        <dbReference type="EMBL" id="KAK2957014.1"/>
    </source>
</evidence>
<organism evidence="2 3">
    <name type="scientific">Blattamonas nauphoetae</name>
    <dbReference type="NCBI Taxonomy" id="2049346"/>
    <lineage>
        <taxon>Eukaryota</taxon>
        <taxon>Metamonada</taxon>
        <taxon>Preaxostyla</taxon>
        <taxon>Oxymonadida</taxon>
        <taxon>Blattamonas</taxon>
    </lineage>
</organism>
<comment type="caution">
    <text evidence="2">The sequence shown here is derived from an EMBL/GenBank/DDBJ whole genome shotgun (WGS) entry which is preliminary data.</text>
</comment>